<reference evidence="3" key="1">
    <citation type="submission" date="2016-10" db="EMBL/GenBank/DDBJ databases">
        <authorList>
            <person name="Varghese N."/>
            <person name="Submissions S."/>
        </authorList>
    </citation>
    <scope>NUCLEOTIDE SEQUENCE [LARGE SCALE GENOMIC DNA]</scope>
    <source>
        <strain evidence="3">DSM 3695</strain>
    </source>
</reference>
<dbReference type="OrthoDB" id="5585143at2"/>
<dbReference type="EMBL" id="FOJG01000002">
    <property type="protein sequence ID" value="SEW53556.1"/>
    <property type="molecule type" value="Genomic_DNA"/>
</dbReference>
<dbReference type="PANTHER" id="PTHR39200:SF1">
    <property type="entry name" value="AUTO-TRANSPORTER ADHESIN HEAD GIN DOMAIN-CONTAINING PROTEIN-RELATED"/>
    <property type="match status" value="1"/>
</dbReference>
<proteinExistence type="predicted"/>
<dbReference type="Proteomes" id="UP000199310">
    <property type="component" value="Unassembled WGS sequence"/>
</dbReference>
<dbReference type="RefSeq" id="WP_089900785.1">
    <property type="nucleotide sequence ID" value="NZ_FOJG01000002.1"/>
</dbReference>
<dbReference type="STRING" id="29529.SAMN04488122_5560"/>
<dbReference type="PANTHER" id="PTHR39200">
    <property type="entry name" value="HYPOTHETICAL EXPORTED PROTEIN"/>
    <property type="match status" value="1"/>
</dbReference>
<dbReference type="Gene3D" id="2.160.20.120">
    <property type="match status" value="1"/>
</dbReference>
<keyword evidence="3" id="KW-1185">Reference proteome</keyword>
<name>A0A1I0SAK5_9BACT</name>
<dbReference type="InterPro" id="IPR021255">
    <property type="entry name" value="DUF2807"/>
</dbReference>
<protein>
    <submittedName>
        <fullName evidence="2">Putative auto-transporter adhesin, head GIN domain</fullName>
    </submittedName>
</protein>
<feature type="domain" description="Putative auto-transporter adhesin head GIN" evidence="1">
    <location>
        <begin position="54"/>
        <end position="236"/>
    </location>
</feature>
<sequence length="251" mass="26646">MKRIAIYLLVALPLLMAATVLVSFSHIGKYAFSFNEERIRGNGNVKEESRPATAFTDISTSGVYKVIIEQGSTHSIRIEAEDNLLPYILTDIAGGELSIHSKKGYNIQPTREIRVYITLKQVDKLSASGAGGFTSKGTLNSDRIQLRFSGAADATLDIHTKELKVGVSGASNITLKGSTEKADYGISGSADISALDLATGDAKIGISGTGKADVFVQKKLDIGISGMGRVKYKGEPSITQSVSGMGKISKI</sequence>
<evidence type="ECO:0000313" key="3">
    <source>
        <dbReference type="Proteomes" id="UP000199310"/>
    </source>
</evidence>
<gene>
    <name evidence="2" type="ORF">SAMN04488122_5560</name>
</gene>
<accession>A0A1I0SAK5</accession>
<evidence type="ECO:0000313" key="2">
    <source>
        <dbReference type="EMBL" id="SEW53556.1"/>
    </source>
</evidence>
<organism evidence="2 3">
    <name type="scientific">Chitinophaga arvensicola</name>
    <dbReference type="NCBI Taxonomy" id="29529"/>
    <lineage>
        <taxon>Bacteria</taxon>
        <taxon>Pseudomonadati</taxon>
        <taxon>Bacteroidota</taxon>
        <taxon>Chitinophagia</taxon>
        <taxon>Chitinophagales</taxon>
        <taxon>Chitinophagaceae</taxon>
        <taxon>Chitinophaga</taxon>
    </lineage>
</organism>
<dbReference type="Pfam" id="PF10988">
    <property type="entry name" value="DUF2807"/>
    <property type="match status" value="1"/>
</dbReference>
<dbReference type="AlphaFoldDB" id="A0A1I0SAK5"/>
<evidence type="ECO:0000259" key="1">
    <source>
        <dbReference type="Pfam" id="PF10988"/>
    </source>
</evidence>